<reference evidence="1" key="1">
    <citation type="journal article" date="2019" name="bioRxiv">
        <title>The Genome of the Zebra Mussel, Dreissena polymorpha: A Resource for Invasive Species Research.</title>
        <authorList>
            <person name="McCartney M.A."/>
            <person name="Auch B."/>
            <person name="Kono T."/>
            <person name="Mallez S."/>
            <person name="Zhang Y."/>
            <person name="Obille A."/>
            <person name="Becker A."/>
            <person name="Abrahante J.E."/>
            <person name="Garbe J."/>
            <person name="Badalamenti J.P."/>
            <person name="Herman A."/>
            <person name="Mangelson H."/>
            <person name="Liachko I."/>
            <person name="Sullivan S."/>
            <person name="Sone E.D."/>
            <person name="Koren S."/>
            <person name="Silverstein K.A.T."/>
            <person name="Beckman K.B."/>
            <person name="Gohl D.M."/>
        </authorList>
    </citation>
    <scope>NUCLEOTIDE SEQUENCE</scope>
    <source>
        <strain evidence="1">Duluth1</strain>
        <tissue evidence="1">Whole animal</tissue>
    </source>
</reference>
<keyword evidence="2" id="KW-1185">Reference proteome</keyword>
<dbReference type="AlphaFoldDB" id="A0A9D4F585"/>
<sequence>MPGLAHSNWSNTSVRCGAKGVWEGKPDCIIPGFIEFSESEYEFTIGKNGSFRCDVTRYPNWQHLHIMKSSGDTILAIFDAYRNTTGNYIDVRRFHETRYMLLYNYDDSIVDSLIIDVEFINVKCDAEDTYFCQLVVGNYADIRVANASVYVRANSSKPKIMVPEKLFVTRDYVVTCSGNVGRNRSGKFGQIALESRENGSGNFTILARGNYTDCDGAALMTVNLTAIRYYKTREFRCKIEDPAGNTIYSEVVNRTLID</sequence>
<protein>
    <submittedName>
        <fullName evidence="1">Uncharacterized protein</fullName>
    </submittedName>
</protein>
<reference evidence="1" key="2">
    <citation type="submission" date="2020-11" db="EMBL/GenBank/DDBJ databases">
        <authorList>
            <person name="McCartney M.A."/>
            <person name="Auch B."/>
            <person name="Kono T."/>
            <person name="Mallez S."/>
            <person name="Becker A."/>
            <person name="Gohl D.M."/>
            <person name="Silverstein K.A.T."/>
            <person name="Koren S."/>
            <person name="Bechman K.B."/>
            <person name="Herman A."/>
            <person name="Abrahante J.E."/>
            <person name="Garbe J."/>
        </authorList>
    </citation>
    <scope>NUCLEOTIDE SEQUENCE</scope>
    <source>
        <strain evidence="1">Duluth1</strain>
        <tissue evidence="1">Whole animal</tissue>
    </source>
</reference>
<evidence type="ECO:0000313" key="2">
    <source>
        <dbReference type="Proteomes" id="UP000828390"/>
    </source>
</evidence>
<comment type="caution">
    <text evidence="1">The sequence shown here is derived from an EMBL/GenBank/DDBJ whole genome shotgun (WGS) entry which is preliminary data.</text>
</comment>
<gene>
    <name evidence="1" type="ORF">DPMN_145037</name>
</gene>
<proteinExistence type="predicted"/>
<dbReference type="EMBL" id="JAIWYP010000007">
    <property type="protein sequence ID" value="KAH3791549.1"/>
    <property type="molecule type" value="Genomic_DNA"/>
</dbReference>
<name>A0A9D4F585_DREPO</name>
<organism evidence="1 2">
    <name type="scientific">Dreissena polymorpha</name>
    <name type="common">Zebra mussel</name>
    <name type="synonym">Mytilus polymorpha</name>
    <dbReference type="NCBI Taxonomy" id="45954"/>
    <lineage>
        <taxon>Eukaryota</taxon>
        <taxon>Metazoa</taxon>
        <taxon>Spiralia</taxon>
        <taxon>Lophotrochozoa</taxon>
        <taxon>Mollusca</taxon>
        <taxon>Bivalvia</taxon>
        <taxon>Autobranchia</taxon>
        <taxon>Heteroconchia</taxon>
        <taxon>Euheterodonta</taxon>
        <taxon>Imparidentia</taxon>
        <taxon>Neoheterodontei</taxon>
        <taxon>Myida</taxon>
        <taxon>Dreissenoidea</taxon>
        <taxon>Dreissenidae</taxon>
        <taxon>Dreissena</taxon>
    </lineage>
</organism>
<dbReference type="Proteomes" id="UP000828390">
    <property type="component" value="Unassembled WGS sequence"/>
</dbReference>
<accession>A0A9D4F585</accession>
<evidence type="ECO:0000313" key="1">
    <source>
        <dbReference type="EMBL" id="KAH3791549.1"/>
    </source>
</evidence>